<feature type="domain" description="DUF7086" evidence="1">
    <location>
        <begin position="13"/>
        <end position="145"/>
    </location>
</feature>
<dbReference type="HOGENOM" id="CLU_042355_2_0_1"/>
<protein>
    <submittedName>
        <fullName evidence="2">Hydroxyproline-rich glycoprotein family protein</fullName>
    </submittedName>
</protein>
<accession>G7J6K0</accession>
<dbReference type="OMA" id="AQMLGCC"/>
<evidence type="ECO:0000313" key="5">
    <source>
        <dbReference type="Proteomes" id="UP000002051"/>
    </source>
</evidence>
<dbReference type="AlphaFoldDB" id="G7J6K0"/>
<dbReference type="EMBL" id="CM001219">
    <property type="protein sequence ID" value="AES74159.1"/>
    <property type="molecule type" value="Genomic_DNA"/>
</dbReference>
<dbReference type="EnsemblPlants" id="AES74159">
    <property type="protein sequence ID" value="AES74159"/>
    <property type="gene ID" value="MTR_3g116470"/>
</dbReference>
<organism evidence="2 5">
    <name type="scientific">Medicago truncatula</name>
    <name type="common">Barrel medic</name>
    <name type="synonym">Medicago tribuloides</name>
    <dbReference type="NCBI Taxonomy" id="3880"/>
    <lineage>
        <taxon>Eukaryota</taxon>
        <taxon>Viridiplantae</taxon>
        <taxon>Streptophyta</taxon>
        <taxon>Embryophyta</taxon>
        <taxon>Tracheophyta</taxon>
        <taxon>Spermatophyta</taxon>
        <taxon>Magnoliopsida</taxon>
        <taxon>eudicotyledons</taxon>
        <taxon>Gunneridae</taxon>
        <taxon>Pentapetalae</taxon>
        <taxon>rosids</taxon>
        <taxon>fabids</taxon>
        <taxon>Fabales</taxon>
        <taxon>Fabaceae</taxon>
        <taxon>Papilionoideae</taxon>
        <taxon>50 kb inversion clade</taxon>
        <taxon>NPAAA clade</taxon>
        <taxon>Hologalegina</taxon>
        <taxon>IRL clade</taxon>
        <taxon>Trifolieae</taxon>
        <taxon>Medicago</taxon>
    </lineage>
</organism>
<evidence type="ECO:0000313" key="3">
    <source>
        <dbReference type="EMBL" id="RHN71281.1"/>
    </source>
</evidence>
<dbReference type="eggNOG" id="ENOG502RK6X">
    <property type="taxonomic scope" value="Eukaryota"/>
</dbReference>
<reference evidence="3" key="4">
    <citation type="journal article" date="2018" name="Nat. Plants">
        <title>Whole-genome landscape of Medicago truncatula symbiotic genes.</title>
        <authorList>
            <person name="Pecrix Y."/>
            <person name="Gamas P."/>
            <person name="Carrere S."/>
        </authorList>
    </citation>
    <scope>NUCLEOTIDE SEQUENCE</scope>
    <source>
        <tissue evidence="3">Leaves</tissue>
    </source>
</reference>
<dbReference type="PANTHER" id="PTHR34272:SF1">
    <property type="entry name" value="EXPRESSED PROTEIN"/>
    <property type="match status" value="1"/>
</dbReference>
<reference evidence="2 5" key="2">
    <citation type="journal article" date="2014" name="BMC Genomics">
        <title>An improved genome release (version Mt4.0) for the model legume Medicago truncatula.</title>
        <authorList>
            <person name="Tang H."/>
            <person name="Krishnakumar V."/>
            <person name="Bidwell S."/>
            <person name="Rosen B."/>
            <person name="Chan A."/>
            <person name="Zhou S."/>
            <person name="Gentzbittel L."/>
            <person name="Childs K.L."/>
            <person name="Yandell M."/>
            <person name="Gundlach H."/>
            <person name="Mayer K.F."/>
            <person name="Schwartz D.C."/>
            <person name="Town C.D."/>
        </authorList>
    </citation>
    <scope>GENOME REANNOTATION</scope>
    <source>
        <strain evidence="4 5">cv. Jemalong A17</strain>
    </source>
</reference>
<evidence type="ECO:0000259" key="1">
    <source>
        <dbReference type="Pfam" id="PF23324"/>
    </source>
</evidence>
<dbReference type="Proteomes" id="UP000265566">
    <property type="component" value="Chromosome 3"/>
</dbReference>
<evidence type="ECO:0000313" key="2">
    <source>
        <dbReference type="EMBL" id="AES74159.1"/>
    </source>
</evidence>
<gene>
    <name evidence="4" type="primary">11417242</name>
    <name evidence="2" type="ordered locus">MTR_3g116470</name>
    <name evidence="3" type="ORF">MtrunA17_Chr3g0144491</name>
</gene>
<keyword evidence="5" id="KW-1185">Reference proteome</keyword>
<evidence type="ECO:0000313" key="4">
    <source>
        <dbReference type="EnsemblPlants" id="AES74159"/>
    </source>
</evidence>
<dbReference type="OrthoDB" id="1900495at2759"/>
<dbReference type="EMBL" id="PSQE01000003">
    <property type="protein sequence ID" value="RHN71281.1"/>
    <property type="molecule type" value="Genomic_DNA"/>
</dbReference>
<dbReference type="STRING" id="3880.G7J6K0"/>
<proteinExistence type="predicted"/>
<dbReference type="Proteomes" id="UP000002051">
    <property type="component" value="Chromosome 3"/>
</dbReference>
<reference evidence="2 5" key="1">
    <citation type="journal article" date="2011" name="Nature">
        <title>The Medicago genome provides insight into the evolution of rhizobial symbioses.</title>
        <authorList>
            <person name="Young N.D."/>
            <person name="Debelle F."/>
            <person name="Oldroyd G.E."/>
            <person name="Geurts R."/>
            <person name="Cannon S.B."/>
            <person name="Udvardi M.K."/>
            <person name="Benedito V.A."/>
            <person name="Mayer K.F."/>
            <person name="Gouzy J."/>
            <person name="Schoof H."/>
            <person name="Van de Peer Y."/>
            <person name="Proost S."/>
            <person name="Cook D.R."/>
            <person name="Meyers B.C."/>
            <person name="Spannagl M."/>
            <person name="Cheung F."/>
            <person name="De Mita S."/>
            <person name="Krishnakumar V."/>
            <person name="Gundlach H."/>
            <person name="Zhou S."/>
            <person name="Mudge J."/>
            <person name="Bharti A.K."/>
            <person name="Murray J.D."/>
            <person name="Naoumkina M.A."/>
            <person name="Rosen B."/>
            <person name="Silverstein K.A."/>
            <person name="Tang H."/>
            <person name="Rombauts S."/>
            <person name="Zhao P.X."/>
            <person name="Zhou P."/>
            <person name="Barbe V."/>
            <person name="Bardou P."/>
            <person name="Bechner M."/>
            <person name="Bellec A."/>
            <person name="Berger A."/>
            <person name="Berges H."/>
            <person name="Bidwell S."/>
            <person name="Bisseling T."/>
            <person name="Choisne N."/>
            <person name="Couloux A."/>
            <person name="Denny R."/>
            <person name="Deshpande S."/>
            <person name="Dai X."/>
            <person name="Doyle J.J."/>
            <person name="Dudez A.M."/>
            <person name="Farmer A.D."/>
            <person name="Fouteau S."/>
            <person name="Franken C."/>
            <person name="Gibelin C."/>
            <person name="Gish J."/>
            <person name="Goldstein S."/>
            <person name="Gonzalez A.J."/>
            <person name="Green P.J."/>
            <person name="Hallab A."/>
            <person name="Hartog M."/>
            <person name="Hua A."/>
            <person name="Humphray S.J."/>
            <person name="Jeong D.H."/>
            <person name="Jing Y."/>
            <person name="Jocker A."/>
            <person name="Kenton S.M."/>
            <person name="Kim D.J."/>
            <person name="Klee K."/>
            <person name="Lai H."/>
            <person name="Lang C."/>
            <person name="Lin S."/>
            <person name="Macmil S.L."/>
            <person name="Magdelenat G."/>
            <person name="Matthews L."/>
            <person name="McCorrison J."/>
            <person name="Monaghan E.L."/>
            <person name="Mun J.H."/>
            <person name="Najar F.Z."/>
            <person name="Nicholson C."/>
            <person name="Noirot C."/>
            <person name="O'Bleness M."/>
            <person name="Paule C.R."/>
            <person name="Poulain J."/>
            <person name="Prion F."/>
            <person name="Qin B."/>
            <person name="Qu C."/>
            <person name="Retzel E.F."/>
            <person name="Riddle C."/>
            <person name="Sallet E."/>
            <person name="Samain S."/>
            <person name="Samson N."/>
            <person name="Sanders I."/>
            <person name="Saurat O."/>
            <person name="Scarpelli C."/>
            <person name="Schiex T."/>
            <person name="Segurens B."/>
            <person name="Severin A.J."/>
            <person name="Sherrier D.J."/>
            <person name="Shi R."/>
            <person name="Sims S."/>
            <person name="Singer S.R."/>
            <person name="Sinharoy S."/>
            <person name="Sterck L."/>
            <person name="Viollet A."/>
            <person name="Wang B.B."/>
            <person name="Wang K."/>
            <person name="Wang M."/>
            <person name="Wang X."/>
            <person name="Warfsmann J."/>
            <person name="Weissenbach J."/>
            <person name="White D.D."/>
            <person name="White J.D."/>
            <person name="Wiley G.B."/>
            <person name="Wincker P."/>
            <person name="Xing Y."/>
            <person name="Yang L."/>
            <person name="Yao Z."/>
            <person name="Ying F."/>
            <person name="Zhai J."/>
            <person name="Zhou L."/>
            <person name="Zuber A."/>
            <person name="Denarie J."/>
            <person name="Dixon R.A."/>
            <person name="May G.D."/>
            <person name="Schwartz D.C."/>
            <person name="Rogers J."/>
            <person name="Quetier F."/>
            <person name="Town C.D."/>
            <person name="Roe B.A."/>
        </authorList>
    </citation>
    <scope>NUCLEOTIDE SEQUENCE [LARGE SCALE GENOMIC DNA]</scope>
    <source>
        <strain evidence="2">A17</strain>
        <strain evidence="4 5">cv. Jemalong A17</strain>
    </source>
</reference>
<sequence>MAADCRATVHSYKYLLQNRIVNITGAVPCKKCKEKFQMSFHLREKVPEILKFVTENRNDMHDRAPTIWMKPTLPNCVHCNQQNSVKPVIADKKRSINWLFLLLGQMLGCCTRKQLKYFCKHTKNHESGAKNRVLYLTYLGLCKQLDHPRPFDTGPFDYDA</sequence>
<dbReference type="InterPro" id="IPR055513">
    <property type="entry name" value="DUF7086"/>
</dbReference>
<dbReference type="PANTHER" id="PTHR34272">
    <property type="entry name" value="EXPRESSED PROTEIN"/>
    <property type="match status" value="1"/>
</dbReference>
<dbReference type="KEGG" id="mtr:11417242"/>
<name>G7J6K0_MEDTR</name>
<reference evidence="4" key="3">
    <citation type="submission" date="2015-04" db="UniProtKB">
        <authorList>
            <consortium name="EnsemblPlants"/>
        </authorList>
    </citation>
    <scope>IDENTIFICATION</scope>
    <source>
        <strain evidence="4">cv. Jemalong A17</strain>
    </source>
</reference>
<dbReference type="Pfam" id="PF23324">
    <property type="entry name" value="DUF7086"/>
    <property type="match status" value="1"/>
</dbReference>
<dbReference type="Gramene" id="rna19940">
    <property type="protein sequence ID" value="RHN71281.1"/>
    <property type="gene ID" value="gene19940"/>
</dbReference>
<dbReference type="PaxDb" id="3880-AES74159"/>